<feature type="domain" description="Carbohydrate kinase PfkB" evidence="1">
    <location>
        <begin position="2"/>
        <end position="64"/>
    </location>
</feature>
<keyword evidence="2" id="KW-0808">Transferase</keyword>
<dbReference type="Pfam" id="PF00294">
    <property type="entry name" value="PfkB"/>
    <property type="match status" value="1"/>
</dbReference>
<sequence>MDVVSFGESMVVFSPEVSGPLRHVNRFSKSLGGAESNVMIALARLGRAVGWFSKVGDDEFGKFIGEKRRLER</sequence>
<dbReference type="AlphaFoldDB" id="I4D407"/>
<proteinExistence type="predicted"/>
<gene>
    <name evidence="2" type="ordered locus">Desaci_1520</name>
</gene>
<organism evidence="2 3">
    <name type="scientific">Desulfosporosinus acidiphilus (strain DSM 22704 / JCM 16185 / SJ4)</name>
    <dbReference type="NCBI Taxonomy" id="646529"/>
    <lineage>
        <taxon>Bacteria</taxon>
        <taxon>Bacillati</taxon>
        <taxon>Bacillota</taxon>
        <taxon>Clostridia</taxon>
        <taxon>Eubacteriales</taxon>
        <taxon>Desulfitobacteriaceae</taxon>
        <taxon>Desulfosporosinus</taxon>
    </lineage>
</organism>
<dbReference type="InterPro" id="IPR029056">
    <property type="entry name" value="Ribokinase-like"/>
</dbReference>
<dbReference type="KEGG" id="dai:Desaci_1520"/>
<dbReference type="eggNOG" id="COG0524">
    <property type="taxonomic scope" value="Bacteria"/>
</dbReference>
<evidence type="ECO:0000259" key="1">
    <source>
        <dbReference type="Pfam" id="PF00294"/>
    </source>
</evidence>
<protein>
    <submittedName>
        <fullName evidence="2">Sugar kinase, ribokinase</fullName>
    </submittedName>
</protein>
<keyword evidence="2" id="KW-0418">Kinase</keyword>
<dbReference type="HOGENOM" id="CLU_2715738_0_0_9"/>
<keyword evidence="3" id="KW-1185">Reference proteome</keyword>
<evidence type="ECO:0000313" key="2">
    <source>
        <dbReference type="EMBL" id="AFM40531.1"/>
    </source>
</evidence>
<dbReference type="RefSeq" id="WP_014826538.1">
    <property type="nucleotide sequence ID" value="NC_018068.1"/>
</dbReference>
<dbReference type="Proteomes" id="UP000002892">
    <property type="component" value="Chromosome"/>
</dbReference>
<name>I4D407_DESAJ</name>
<dbReference type="STRING" id="646529.Desaci_1520"/>
<dbReference type="GO" id="GO:0016301">
    <property type="term" value="F:kinase activity"/>
    <property type="evidence" value="ECO:0007669"/>
    <property type="project" value="UniProtKB-KW"/>
</dbReference>
<dbReference type="InterPro" id="IPR011611">
    <property type="entry name" value="PfkB_dom"/>
</dbReference>
<dbReference type="OrthoDB" id="9813569at2"/>
<accession>I4D407</accession>
<dbReference type="EMBL" id="CP003639">
    <property type="protein sequence ID" value="AFM40531.1"/>
    <property type="molecule type" value="Genomic_DNA"/>
</dbReference>
<dbReference type="Gene3D" id="3.40.1190.20">
    <property type="match status" value="1"/>
</dbReference>
<evidence type="ECO:0000313" key="3">
    <source>
        <dbReference type="Proteomes" id="UP000002892"/>
    </source>
</evidence>
<dbReference type="SUPFAM" id="SSF53613">
    <property type="entry name" value="Ribokinase-like"/>
    <property type="match status" value="1"/>
</dbReference>
<reference evidence="2 3" key="1">
    <citation type="journal article" date="2012" name="J. Bacteriol.">
        <title>Complete genome sequences of Desulfosporosinus orientis DSM765T, Desulfosporosinus youngiae DSM17734T, Desulfosporosinus meridiei DSM13257T, and Desulfosporosinus acidiphilus DSM22704T.</title>
        <authorList>
            <person name="Pester M."/>
            <person name="Brambilla E."/>
            <person name="Alazard D."/>
            <person name="Rattei T."/>
            <person name="Weinmaier T."/>
            <person name="Han J."/>
            <person name="Lucas S."/>
            <person name="Lapidus A."/>
            <person name="Cheng J.F."/>
            <person name="Goodwin L."/>
            <person name="Pitluck S."/>
            <person name="Peters L."/>
            <person name="Ovchinnikova G."/>
            <person name="Teshima H."/>
            <person name="Detter J.C."/>
            <person name="Han C.S."/>
            <person name="Tapia R."/>
            <person name="Land M.L."/>
            <person name="Hauser L."/>
            <person name="Kyrpides N.C."/>
            <person name="Ivanova N.N."/>
            <person name="Pagani I."/>
            <person name="Huntmann M."/>
            <person name="Wei C.L."/>
            <person name="Davenport K.W."/>
            <person name="Daligault H."/>
            <person name="Chain P.S."/>
            <person name="Chen A."/>
            <person name="Mavromatis K."/>
            <person name="Markowitz V."/>
            <person name="Szeto E."/>
            <person name="Mikhailova N."/>
            <person name="Pati A."/>
            <person name="Wagner M."/>
            <person name="Woyke T."/>
            <person name="Ollivier B."/>
            <person name="Klenk H.P."/>
            <person name="Spring S."/>
            <person name="Loy A."/>
        </authorList>
    </citation>
    <scope>NUCLEOTIDE SEQUENCE [LARGE SCALE GENOMIC DNA]</scope>
    <source>
        <strain evidence="3">DSM 22704 / JCM 16185 / SJ4</strain>
    </source>
</reference>